<name>A0A1E1LH70_9HELO</name>
<keyword evidence="2" id="KW-1185">Reference proteome</keyword>
<dbReference type="EMBL" id="FJUX01000120">
    <property type="protein sequence ID" value="CZT09832.1"/>
    <property type="molecule type" value="Genomic_DNA"/>
</dbReference>
<evidence type="ECO:0000313" key="1">
    <source>
        <dbReference type="EMBL" id="CZT09832.1"/>
    </source>
</evidence>
<dbReference type="Pfam" id="PF01135">
    <property type="entry name" value="PCMT"/>
    <property type="match status" value="1"/>
</dbReference>
<dbReference type="SUPFAM" id="SSF53335">
    <property type="entry name" value="S-adenosyl-L-methionine-dependent methyltransferases"/>
    <property type="match status" value="1"/>
</dbReference>
<evidence type="ECO:0000313" key="2">
    <source>
        <dbReference type="Proteomes" id="UP000178912"/>
    </source>
</evidence>
<dbReference type="OrthoDB" id="8300214at2759"/>
<dbReference type="Gene3D" id="3.40.50.150">
    <property type="entry name" value="Vaccinia Virus protein VP39"/>
    <property type="match status" value="1"/>
</dbReference>
<proteinExistence type="predicted"/>
<gene>
    <name evidence="1" type="ORF">RAG0_14457</name>
</gene>
<reference evidence="2" key="1">
    <citation type="submission" date="2016-03" db="EMBL/GenBank/DDBJ databases">
        <authorList>
            <person name="Guldener U."/>
        </authorList>
    </citation>
    <scope>NUCLEOTIDE SEQUENCE [LARGE SCALE GENOMIC DNA]</scope>
    <source>
        <strain evidence="2">04CH-RAC-A.6.1</strain>
    </source>
</reference>
<accession>A0A1E1LH70</accession>
<sequence>MSSSPPPEHKTTTAELALHFVENRTDPTSSSPSLMSQLAHRQELITYWDIHPVSHVLEIGCGQGDTTIALADAVGENGTVVALDPGSPDYGSPQTLAQAQAHILTTPLGQRIKFHFTPPIAYLNTYTGPPFTHIVLSHCIYYFASPLDFPLLLSAILPHFTASGQKLCIAEWSLHASTLNQVPHVLTALLWSTLETKRGEESSGNVRTVLSPQQIQAAVLTAKVDTRSQREGVSELAFKLVKQATLPSNPGLQDPFWEFNYLLSTREKEIAALRKREEGGFVSDAEIVVVEAAYDTITSLVDSLEDGVKGVECMDYWAPEIITMEKDSDTMWQIPLAASRE</sequence>
<evidence type="ECO:0008006" key="3">
    <source>
        <dbReference type="Google" id="ProtNLM"/>
    </source>
</evidence>
<organism evidence="1 2">
    <name type="scientific">Rhynchosporium agropyri</name>
    <dbReference type="NCBI Taxonomy" id="914238"/>
    <lineage>
        <taxon>Eukaryota</taxon>
        <taxon>Fungi</taxon>
        <taxon>Dikarya</taxon>
        <taxon>Ascomycota</taxon>
        <taxon>Pezizomycotina</taxon>
        <taxon>Leotiomycetes</taxon>
        <taxon>Helotiales</taxon>
        <taxon>Ploettnerulaceae</taxon>
        <taxon>Rhynchosporium</taxon>
    </lineage>
</organism>
<protein>
    <recommendedName>
        <fullName evidence="3">Methyltransferase domain-containing protein</fullName>
    </recommendedName>
</protein>
<dbReference type="AlphaFoldDB" id="A0A1E1LH70"/>
<dbReference type="CDD" id="cd02440">
    <property type="entry name" value="AdoMet_MTases"/>
    <property type="match status" value="1"/>
</dbReference>
<dbReference type="InterPro" id="IPR029063">
    <property type="entry name" value="SAM-dependent_MTases_sf"/>
</dbReference>
<dbReference type="Proteomes" id="UP000178912">
    <property type="component" value="Unassembled WGS sequence"/>
</dbReference>